<dbReference type="PANTHER" id="PTHR35564">
    <property type="match status" value="1"/>
</dbReference>
<dbReference type="EMBL" id="CP019239">
    <property type="protein sequence ID" value="APW44418.1"/>
    <property type="molecule type" value="Genomic_DNA"/>
</dbReference>
<accession>A0A1P8KEP2</accession>
<evidence type="ECO:0000313" key="2">
    <source>
        <dbReference type="Proteomes" id="UP000186110"/>
    </source>
</evidence>
<organism evidence="1 2">
    <name type="scientific">Rhodoferax saidenbachensis</name>
    <dbReference type="NCBI Taxonomy" id="1484693"/>
    <lineage>
        <taxon>Bacteria</taxon>
        <taxon>Pseudomonadati</taxon>
        <taxon>Pseudomonadota</taxon>
        <taxon>Betaproteobacteria</taxon>
        <taxon>Burkholderiales</taxon>
        <taxon>Comamonadaceae</taxon>
        <taxon>Rhodoferax</taxon>
    </lineage>
</organism>
<name>A0A1P8KEP2_9BURK</name>
<dbReference type="STRING" id="1484693.RS694_19105"/>
<dbReference type="InterPro" id="IPR010732">
    <property type="entry name" value="T6SS_TssG-like"/>
</dbReference>
<protein>
    <recommendedName>
        <fullName evidence="3">Type VI secretion protein</fullName>
    </recommendedName>
</protein>
<dbReference type="KEGG" id="rsb:RS694_19105"/>
<proteinExistence type="predicted"/>
<dbReference type="NCBIfam" id="TIGR03347">
    <property type="entry name" value="VI_chp_1"/>
    <property type="match status" value="1"/>
</dbReference>
<evidence type="ECO:0000313" key="1">
    <source>
        <dbReference type="EMBL" id="APW44418.1"/>
    </source>
</evidence>
<dbReference type="Pfam" id="PF06996">
    <property type="entry name" value="T6SS_TssG"/>
    <property type="match status" value="1"/>
</dbReference>
<gene>
    <name evidence="1" type="ORF">RS694_19105</name>
</gene>
<dbReference type="AlphaFoldDB" id="A0A1P8KEP2"/>
<evidence type="ECO:0008006" key="3">
    <source>
        <dbReference type="Google" id="ProtNLM"/>
    </source>
</evidence>
<dbReference type="PANTHER" id="PTHR35564:SF4">
    <property type="entry name" value="CYTOPLASMIC PROTEIN"/>
    <property type="match status" value="1"/>
</dbReference>
<reference evidence="1 2" key="1">
    <citation type="submission" date="2017-01" db="EMBL/GenBank/DDBJ databases">
        <authorList>
            <person name="Mah S.A."/>
            <person name="Swanson W.J."/>
            <person name="Moy G.W."/>
            <person name="Vacquier V.D."/>
        </authorList>
    </citation>
    <scope>NUCLEOTIDE SEQUENCE [LARGE SCALE GENOMIC DNA]</scope>
    <source>
        <strain evidence="1 2">DSM 22694</strain>
    </source>
</reference>
<keyword evidence="2" id="KW-1185">Reference proteome</keyword>
<dbReference type="Proteomes" id="UP000186110">
    <property type="component" value="Chromosome"/>
</dbReference>
<sequence>METNERQAVGSVVDALIAEPQGYNLFQAISLLERAGEPRTNAGVVADKQTSVRLRSVVSLAFQPSDVSKITTESAENESFTVHTAVMSLAGANGPLPLPFTEMVLERTAARDHATADFLDIFNQRFLAFLYRGRKKHNIGLSGVSPGESPLASCLDSLSALGLKAGVRAPTDEAGWLAHAGLMGGAPRSMTGLLAMLSDRFGVQAEGRQFCGGWRNLESRDLIALGEKGMRRAPSLGIDAVLGRRVWDQSAGICIELKNLRLSRLRRFLKDGDERALLHWMVRRYLPQDMDVEMVLKLKQGELEPTVLSRKRELRLGWTSWLVTANSTTDAIATTRFRLDADATAVP</sequence>